<reference evidence="2 3" key="1">
    <citation type="submission" date="2019-06" db="EMBL/GenBank/DDBJ databases">
        <title>Draft genome sequence of the filamentous fungus Phialemoniopsis curvata isolated from diesel fuel.</title>
        <authorList>
            <person name="Varaljay V.A."/>
            <person name="Lyon W.J."/>
            <person name="Crouch A.L."/>
            <person name="Drake C.E."/>
            <person name="Hollomon J.M."/>
            <person name="Nadeau L.J."/>
            <person name="Nunn H.S."/>
            <person name="Stevenson B.S."/>
            <person name="Bojanowski C.L."/>
            <person name="Crookes-Goodson W.J."/>
        </authorList>
    </citation>
    <scope>NUCLEOTIDE SEQUENCE [LARGE SCALE GENOMIC DNA]</scope>
    <source>
        <strain evidence="2 3">D216</strain>
    </source>
</reference>
<dbReference type="STRING" id="1093900.A0A507AIK6"/>
<comment type="caution">
    <text evidence="2">The sequence shown here is derived from an EMBL/GenBank/DDBJ whole genome shotgun (WGS) entry which is preliminary data.</text>
</comment>
<dbReference type="GO" id="GO:0007059">
    <property type="term" value="P:chromosome segregation"/>
    <property type="evidence" value="ECO:0007669"/>
    <property type="project" value="TreeGrafter"/>
</dbReference>
<evidence type="ECO:0000313" key="2">
    <source>
        <dbReference type="EMBL" id="TPX10005.1"/>
    </source>
</evidence>
<evidence type="ECO:0000256" key="1">
    <source>
        <dbReference type="SAM" id="Coils"/>
    </source>
</evidence>
<dbReference type="InParanoid" id="A0A507AIK6"/>
<dbReference type="PANTHER" id="PTHR28064">
    <property type="entry name" value="INNER KINETOCHORE SUBUNIT NKP2"/>
    <property type="match status" value="1"/>
</dbReference>
<dbReference type="RefSeq" id="XP_030991716.1">
    <property type="nucleotide sequence ID" value="XM_031143752.1"/>
</dbReference>
<proteinExistence type="predicted"/>
<dbReference type="Proteomes" id="UP000319257">
    <property type="component" value="Unassembled WGS sequence"/>
</dbReference>
<protein>
    <submittedName>
        <fullName evidence="2">Uncharacterized protein</fullName>
    </submittedName>
</protein>
<feature type="coiled-coil region" evidence="1">
    <location>
        <begin position="118"/>
        <end position="145"/>
    </location>
</feature>
<dbReference type="Pfam" id="PF09447">
    <property type="entry name" value="Cnl2_NKP2"/>
    <property type="match status" value="1"/>
</dbReference>
<dbReference type="EMBL" id="SKBQ01000060">
    <property type="protein sequence ID" value="TPX10005.1"/>
    <property type="molecule type" value="Genomic_DNA"/>
</dbReference>
<gene>
    <name evidence="2" type="ORF">E0L32_008852</name>
</gene>
<dbReference type="PANTHER" id="PTHR28064:SF1">
    <property type="entry name" value="INNER KINETOCHORE SUBUNIT NKP2"/>
    <property type="match status" value="1"/>
</dbReference>
<dbReference type="OrthoDB" id="2311687at2759"/>
<organism evidence="2 3">
    <name type="scientific">Thyridium curvatum</name>
    <dbReference type="NCBI Taxonomy" id="1093900"/>
    <lineage>
        <taxon>Eukaryota</taxon>
        <taxon>Fungi</taxon>
        <taxon>Dikarya</taxon>
        <taxon>Ascomycota</taxon>
        <taxon>Pezizomycotina</taxon>
        <taxon>Sordariomycetes</taxon>
        <taxon>Sordariomycetidae</taxon>
        <taxon>Thyridiales</taxon>
        <taxon>Thyridiaceae</taxon>
        <taxon>Thyridium</taxon>
    </lineage>
</organism>
<keyword evidence="3" id="KW-1185">Reference proteome</keyword>
<evidence type="ECO:0000313" key="3">
    <source>
        <dbReference type="Proteomes" id="UP000319257"/>
    </source>
</evidence>
<name>A0A507AIK6_9PEZI</name>
<dbReference type="InterPro" id="IPR018565">
    <property type="entry name" value="Nkp2/Cnl2"/>
</dbReference>
<dbReference type="GO" id="GO:0031511">
    <property type="term" value="C:Mis6-Sim4 complex"/>
    <property type="evidence" value="ECO:0007669"/>
    <property type="project" value="TreeGrafter"/>
</dbReference>
<sequence>MPPAESTLLSNYLLTPAKLPAIVSLNEFISMFPKSQQASPQIRALYRDLQAQLNASVDSVAANIEGESKRGKALRREVTRAKKESSKEELDDEMEIEKALAGTAFSNHQPRHKLGTVLPELETAISDLEDEIQAFRSDEEKLLLAVRQTVGNLSDLRYGKLANSHLRDQVLEGLADVQATCKRKP</sequence>
<accession>A0A507AIK6</accession>
<keyword evidence="1" id="KW-0175">Coiled coil</keyword>
<dbReference type="AlphaFoldDB" id="A0A507AIK6"/>
<dbReference type="GeneID" id="41976299"/>